<feature type="region of interest" description="Disordered" evidence="1">
    <location>
        <begin position="280"/>
        <end position="372"/>
    </location>
</feature>
<sequence>MHLKSPLMVAAVGTVAAQKSSISICDKYTTALFHNNTAENQLKLLTAVVNTAVIGNYSETQNGVAVPGILAPAVVNGEKVDLLPYFNGCFASTNRGNGVGQAIDFLDDGGAAPLGMGKPSNGIGTRQYLLLTHLYQYFGMLLDCSQQGGQGSAFPKYQGLSSMYTVHKYVSSTPPLASGDADLNRFMNLHPAEVTYFIEQVAAAAISFGVTPEDIAPVGLALNRYFNYRCLPSETIIETQGAHYQSICSAQDCPTATVGPVTDRPNSSCAAYANIADPDTDGSDDASCVAVGHGPVVVPGSPGSQTGPAPSSEAAMPSKTSTSGAGDSTGSPESDGEQDGSGPGSNNNDGEKPSSVPASIDDAGGQAGSGPGVVQMASASTVRLGLAAMLAGLFAFGFLF</sequence>
<dbReference type="OMA" id="CAAYANI"/>
<dbReference type="OrthoDB" id="2110578at2759"/>
<evidence type="ECO:0000256" key="1">
    <source>
        <dbReference type="SAM" id="MobiDB-lite"/>
    </source>
</evidence>
<dbReference type="eggNOG" id="ENOG502RXCG">
    <property type="taxonomic scope" value="Eukaryota"/>
</dbReference>
<feature type="compositionally biased region" description="Low complexity" evidence="1">
    <location>
        <begin position="287"/>
        <end position="308"/>
    </location>
</feature>
<dbReference type="EMBL" id="JH921439">
    <property type="protein sequence ID" value="EKD16343.1"/>
    <property type="molecule type" value="Genomic_DNA"/>
</dbReference>
<name>K1X6R5_MARBU</name>
<dbReference type="HOGENOM" id="CLU_037449_1_0_1"/>
<protein>
    <submittedName>
        <fullName evidence="2">Uncharacterized protein</fullName>
    </submittedName>
</protein>
<evidence type="ECO:0000313" key="2">
    <source>
        <dbReference type="EMBL" id="EKD16343.1"/>
    </source>
</evidence>
<evidence type="ECO:0000313" key="3">
    <source>
        <dbReference type="Proteomes" id="UP000006753"/>
    </source>
</evidence>
<proteinExistence type="predicted"/>
<gene>
    <name evidence="2" type="ORF">MBM_05637</name>
</gene>
<dbReference type="InParanoid" id="K1X6R5"/>
<dbReference type="Proteomes" id="UP000006753">
    <property type="component" value="Unassembled WGS sequence"/>
</dbReference>
<reference evidence="2 3" key="1">
    <citation type="journal article" date="2012" name="BMC Genomics">
        <title>Sequencing the genome of Marssonina brunnea reveals fungus-poplar co-evolution.</title>
        <authorList>
            <person name="Zhu S."/>
            <person name="Cao Y.-Z."/>
            <person name="Jiang C."/>
            <person name="Tan B.-Y."/>
            <person name="Wang Z."/>
            <person name="Feng S."/>
            <person name="Zhang L."/>
            <person name="Su X.-H."/>
            <person name="Brejova B."/>
            <person name="Vinar T."/>
            <person name="Xu M."/>
            <person name="Wang M.-X."/>
            <person name="Zhang S.-G."/>
            <person name="Huang M.-R."/>
            <person name="Wu R."/>
            <person name="Zhou Y."/>
        </authorList>
    </citation>
    <scope>NUCLEOTIDE SEQUENCE [LARGE SCALE GENOMIC DNA]</scope>
    <source>
        <strain evidence="2 3">MB_m1</strain>
    </source>
</reference>
<dbReference type="KEGG" id="mbe:MBM_05637"/>
<feature type="compositionally biased region" description="Low complexity" evidence="1">
    <location>
        <begin position="318"/>
        <end position="331"/>
    </location>
</feature>
<dbReference type="AlphaFoldDB" id="K1X6R5"/>
<organism evidence="2 3">
    <name type="scientific">Marssonina brunnea f. sp. multigermtubi (strain MB_m1)</name>
    <name type="common">Marssonina leaf spot fungus</name>
    <dbReference type="NCBI Taxonomy" id="1072389"/>
    <lineage>
        <taxon>Eukaryota</taxon>
        <taxon>Fungi</taxon>
        <taxon>Dikarya</taxon>
        <taxon>Ascomycota</taxon>
        <taxon>Pezizomycotina</taxon>
        <taxon>Leotiomycetes</taxon>
        <taxon>Helotiales</taxon>
        <taxon>Drepanopezizaceae</taxon>
        <taxon>Drepanopeziza</taxon>
    </lineage>
</organism>
<keyword evidence="3" id="KW-1185">Reference proteome</keyword>
<dbReference type="STRING" id="1072389.K1X6R5"/>
<accession>K1X6R5</accession>